<dbReference type="GO" id="GO:0016491">
    <property type="term" value="F:oxidoreductase activity"/>
    <property type="evidence" value="ECO:0007669"/>
    <property type="project" value="InterPro"/>
</dbReference>
<sequence length="355" mass="38192">MTPPFADAAPPGRTPPALDLPAVLTRATTVETPGPPVPPGPRVNPWHVAGAVPVRLPDRERRLLEGLWRGTGTHRLPDGTASGIRQRPVPSAGAAYPVQTHLVVGRSGGGELEAGRYVYDHERATLLRRDEAREEGAGWTGPAASTPGTRLILTVQPGRSFGRYRHRCWPLWIADVAYALAAVEFLLATRAMPVTLGPSGRIRELLGVAPGADHERWLARGLVPEIPLAALDLPAAWTVAADRSEALGARRSPALREFEDRVPRVRDRRTEGVARASGQGWVRGAARVRAWSVASGASAPDVATALWSAHRGAASECYEAARSGRWRCRPVSGFAARDGRWIVHALAMLPGRDRP</sequence>
<evidence type="ECO:0000313" key="1">
    <source>
        <dbReference type="EMBL" id="OQO94964.1"/>
    </source>
</evidence>
<comment type="caution">
    <text evidence="1">The sequence shown here is derived from an EMBL/GenBank/DDBJ whole genome shotgun (WGS) entry which is preliminary data.</text>
</comment>
<organism evidence="1 2">
    <name type="scientific">Saccharomonospora piscinae</name>
    <dbReference type="NCBI Taxonomy" id="687388"/>
    <lineage>
        <taxon>Bacteria</taxon>
        <taxon>Bacillati</taxon>
        <taxon>Actinomycetota</taxon>
        <taxon>Actinomycetes</taxon>
        <taxon>Pseudonocardiales</taxon>
        <taxon>Pseudonocardiaceae</taxon>
        <taxon>Saccharomonospora</taxon>
    </lineage>
</organism>
<dbReference type="EMBL" id="MWIH01000002">
    <property type="protein sequence ID" value="OQO94964.1"/>
    <property type="molecule type" value="Genomic_DNA"/>
</dbReference>
<name>A0A1V9ADG0_SACPI</name>
<dbReference type="InterPro" id="IPR000415">
    <property type="entry name" value="Nitroreductase-like"/>
</dbReference>
<dbReference type="STRING" id="1962155.B1813_02550"/>
<evidence type="ECO:0008006" key="3">
    <source>
        <dbReference type="Google" id="ProtNLM"/>
    </source>
</evidence>
<keyword evidence="2" id="KW-1185">Reference proteome</keyword>
<dbReference type="RefSeq" id="WP_139794701.1">
    <property type="nucleotide sequence ID" value="NZ_MWIH01000002.1"/>
</dbReference>
<dbReference type="AlphaFoldDB" id="A0A1V9ADG0"/>
<reference evidence="1 2" key="1">
    <citation type="submission" date="2017-02" db="EMBL/GenBank/DDBJ databases">
        <title>Draft genome of Saccharomonospora sp. 154.</title>
        <authorList>
            <person name="Alonso-Carmona G.S."/>
            <person name="De La Haba R."/>
            <person name="Vera-Gargallo B."/>
            <person name="Sandoval-Trujillo A.H."/>
            <person name="Ramirez-Duran N."/>
            <person name="Ventosa A."/>
        </authorList>
    </citation>
    <scope>NUCLEOTIDE SEQUENCE [LARGE SCALE GENOMIC DNA]</scope>
    <source>
        <strain evidence="1 2">LRS4.154</strain>
    </source>
</reference>
<gene>
    <name evidence="1" type="ORF">B1813_02550</name>
</gene>
<proteinExistence type="predicted"/>
<protein>
    <recommendedName>
        <fullName evidence="3">Nitroreductase family protein</fullName>
    </recommendedName>
</protein>
<evidence type="ECO:0000313" key="2">
    <source>
        <dbReference type="Proteomes" id="UP000192591"/>
    </source>
</evidence>
<dbReference type="Proteomes" id="UP000192591">
    <property type="component" value="Unassembled WGS sequence"/>
</dbReference>
<accession>A0A1V9ADG0</accession>
<dbReference type="Gene3D" id="3.40.109.10">
    <property type="entry name" value="NADH Oxidase"/>
    <property type="match status" value="1"/>
</dbReference>